<proteinExistence type="predicted"/>
<feature type="region of interest" description="Disordered" evidence="1">
    <location>
        <begin position="822"/>
        <end position="851"/>
    </location>
</feature>
<evidence type="ECO:0000313" key="2">
    <source>
        <dbReference type="EMBL" id="TGZ40339.1"/>
    </source>
</evidence>
<dbReference type="Proteomes" id="UP000310200">
    <property type="component" value="Unassembled WGS sequence"/>
</dbReference>
<feature type="compositionally biased region" description="Basic and acidic residues" evidence="1">
    <location>
        <begin position="86"/>
        <end position="103"/>
    </location>
</feature>
<reference evidence="2 3" key="1">
    <citation type="journal article" date="2019" name="Philos. Trans. R. Soc. Lond., B, Biol. Sci.">
        <title>Ant behaviour and brain gene expression of defending hosts depend on the ecological success of the intruding social parasite.</title>
        <authorList>
            <person name="Kaur R."/>
            <person name="Stoldt M."/>
            <person name="Jongepier E."/>
            <person name="Feldmeyer B."/>
            <person name="Menzel F."/>
            <person name="Bornberg-Bauer E."/>
            <person name="Foitzik S."/>
        </authorList>
    </citation>
    <scope>NUCLEOTIDE SEQUENCE [LARGE SCALE GENOMIC DNA]</scope>
    <source>
        <tissue evidence="2">Whole body</tissue>
    </source>
</reference>
<feature type="compositionally biased region" description="Polar residues" evidence="1">
    <location>
        <begin position="829"/>
        <end position="845"/>
    </location>
</feature>
<keyword evidence="3" id="KW-1185">Reference proteome</keyword>
<comment type="caution">
    <text evidence="2">The sequence shown here is derived from an EMBL/GenBank/DDBJ whole genome shotgun (WGS) entry which is preliminary data.</text>
</comment>
<dbReference type="EMBL" id="QBLH01003287">
    <property type="protein sequence ID" value="TGZ40339.1"/>
    <property type="molecule type" value="Genomic_DNA"/>
</dbReference>
<evidence type="ECO:0000313" key="3">
    <source>
        <dbReference type="Proteomes" id="UP000310200"/>
    </source>
</evidence>
<evidence type="ECO:0000256" key="1">
    <source>
        <dbReference type="SAM" id="MobiDB-lite"/>
    </source>
</evidence>
<protein>
    <submittedName>
        <fullName evidence="2">Uncharacterized protein</fullName>
    </submittedName>
</protein>
<feature type="region of interest" description="Disordered" evidence="1">
    <location>
        <begin position="350"/>
        <end position="415"/>
    </location>
</feature>
<feature type="compositionally biased region" description="Basic and acidic residues" evidence="1">
    <location>
        <begin position="357"/>
        <end position="370"/>
    </location>
</feature>
<dbReference type="AlphaFoldDB" id="A0A4S2K039"/>
<gene>
    <name evidence="2" type="ORF">DBV15_10531</name>
</gene>
<sequence length="1199" mass="136320">MRPVHLNIEQGAESAPVESRRLARKCDFINYDLHGGCKVFHRRRATTNTDNYRGRWISIAGTPMIYRGVRNQRGQDTRVTLGITRHGNESKAKRESRQMDRECAGFPRRSKGGIRSARRESSLPAGTRGRAASRRGPRRNPPGTRRIATLLPSVYRVKGCYYVYLTTGLAGLADSPPSELAIARTDRNYPFRRDAIADREIVRINARPTTNGLCDTPSRSITAFPRSNSSCDADNYETALSRGSISRLFPLAIFRRVEPSTEHSRQPSVFIAFARRGISRTEGTETEKWMSVDRQHRNSINVRIGDFAPVFWIAARIKRLTLLDHVASWRSPEGGRAYWRTSRIIVGGTETARARQKRSEKERKTAERSARGRRGERKKERERESCRARKEGTRGVRRRERARREDGQEDEEGTKYRRRTAVGIKRGDGRRCGGLDRAAPLWRPSCPPTSFFLPSSCSFFLLISVPRVRVCVSAIAWCACTFLASSYIGLPYILLPHLLAFLALARASVSGNGERARPLVAPDDAATRRDAPRRAARPRTMLDRIIMAGPLCLRPCHNGTQNARHSAPECAELNVPRPPADLRARKPLLASYDLLRDPASNRQHLIPFIPAYAHVRIQPVANVNEVAPCVVKLAWKQIAITRPSHRLAAALHSIPRLLLVCHSTYPSVLVIYESSIWKYTEFIDMHTVASIPSRRARIERIFLRVPHACRRFMHACTLASFLFWLFAPWHRARYKDMTDGGRLIGFFPRAEYARLKDRQVIKTASLFLSFSYRKPFYSVMLRNCLKRGILEIAGAIHVRERVRDLAQRERLPILAHLLDGREKKKPQRRNSSGCTSDTRNLSSGSAKVRGTRPELMEHDEVLAILAAANKNWLVDFALSSSTLRHRGKRSSIQSAGARAGEIGRPMVDFTSRRKEQRERNDCGVASWNGMRDVQETDEGQTKETRGPRLIHSRFHERERETVFTSVHRHYGNLARIRNAGPPKRVWKTELKKFRCRATRAFSKPILAVPAGIRGYIVPSTAGVNRPLVTYTGTPTGRALEICQINNPRKAHMRACPVRARVRARRCDVISSKTLLLYLNHLRRRINIDYAAAALERCTARSTIAIVVTAATGTCTWDRIIFARARPIDGKHGDQRRVKSSRENIIISRRDPRYGKNRIGLRRRTEPPRDKGTECLSAWEQRHKFPRAGKLRNHEKYSCL</sequence>
<feature type="compositionally biased region" description="Basic and acidic residues" evidence="1">
    <location>
        <begin position="377"/>
        <end position="394"/>
    </location>
</feature>
<accession>A0A4S2K039</accession>
<organism evidence="2 3">
    <name type="scientific">Temnothorax longispinosus</name>
    <dbReference type="NCBI Taxonomy" id="300112"/>
    <lineage>
        <taxon>Eukaryota</taxon>
        <taxon>Metazoa</taxon>
        <taxon>Ecdysozoa</taxon>
        <taxon>Arthropoda</taxon>
        <taxon>Hexapoda</taxon>
        <taxon>Insecta</taxon>
        <taxon>Pterygota</taxon>
        <taxon>Neoptera</taxon>
        <taxon>Endopterygota</taxon>
        <taxon>Hymenoptera</taxon>
        <taxon>Apocrita</taxon>
        <taxon>Aculeata</taxon>
        <taxon>Formicoidea</taxon>
        <taxon>Formicidae</taxon>
        <taxon>Myrmicinae</taxon>
        <taxon>Temnothorax</taxon>
    </lineage>
</organism>
<name>A0A4S2K039_9HYME</name>
<feature type="region of interest" description="Disordered" evidence="1">
    <location>
        <begin position="84"/>
        <end position="147"/>
    </location>
</feature>